<organism evidence="1 2">
    <name type="scientific">Melia azedarach</name>
    <name type="common">Chinaberry tree</name>
    <dbReference type="NCBI Taxonomy" id="155640"/>
    <lineage>
        <taxon>Eukaryota</taxon>
        <taxon>Viridiplantae</taxon>
        <taxon>Streptophyta</taxon>
        <taxon>Embryophyta</taxon>
        <taxon>Tracheophyta</taxon>
        <taxon>Spermatophyta</taxon>
        <taxon>Magnoliopsida</taxon>
        <taxon>eudicotyledons</taxon>
        <taxon>Gunneridae</taxon>
        <taxon>Pentapetalae</taxon>
        <taxon>rosids</taxon>
        <taxon>malvids</taxon>
        <taxon>Sapindales</taxon>
        <taxon>Meliaceae</taxon>
        <taxon>Melia</taxon>
    </lineage>
</organism>
<keyword evidence="1" id="KW-0560">Oxidoreductase</keyword>
<evidence type="ECO:0000313" key="2">
    <source>
        <dbReference type="Proteomes" id="UP001164539"/>
    </source>
</evidence>
<keyword evidence="1" id="KW-0575">Peroxidase</keyword>
<name>A0ACC1YED9_MELAZ</name>
<evidence type="ECO:0000313" key="1">
    <source>
        <dbReference type="EMBL" id="KAJ4721349.1"/>
    </source>
</evidence>
<dbReference type="EMBL" id="CM051397">
    <property type="protein sequence ID" value="KAJ4721349.1"/>
    <property type="molecule type" value="Genomic_DNA"/>
</dbReference>
<reference evidence="1 2" key="1">
    <citation type="journal article" date="2023" name="Science">
        <title>Complex scaffold remodeling in plant triterpene biosynthesis.</title>
        <authorList>
            <person name="De La Pena R."/>
            <person name="Hodgson H."/>
            <person name="Liu J.C."/>
            <person name="Stephenson M.J."/>
            <person name="Martin A.C."/>
            <person name="Owen C."/>
            <person name="Harkess A."/>
            <person name="Leebens-Mack J."/>
            <person name="Jimenez L.E."/>
            <person name="Osbourn A."/>
            <person name="Sattely E.S."/>
        </authorList>
    </citation>
    <scope>NUCLEOTIDE SEQUENCE [LARGE SCALE GENOMIC DNA]</scope>
    <source>
        <strain evidence="2">cv. JPN11</strain>
        <tissue evidence="1">Leaf</tissue>
    </source>
</reference>
<gene>
    <name evidence="1" type="ORF">OWV82_009044</name>
</gene>
<keyword evidence="2" id="KW-1185">Reference proteome</keyword>
<protein>
    <submittedName>
        <fullName evidence="1">Peroxidase</fullName>
    </submittedName>
</protein>
<dbReference type="Proteomes" id="UP001164539">
    <property type="component" value="Chromosome 4"/>
</dbReference>
<accession>A0ACC1YED9</accession>
<proteinExistence type="predicted"/>
<sequence length="381" mass="42150">MRWKCWIVLLLFFILPLALAQLRPGFYSTSCRRAESIIFNAVLRRFSTDKTISAALLRMHFHDCFVTGCDASILIDSTEQNPSEKEAGPNLTVRGYELIDEIKRALEVECPSTVSCADIVTIATRDGVVLAGGPNYTIPTGRRDGLRSFVGDVDLPGPDLTIPEAFQPFRAKGLTLNDMVTLLGAHTVGIAHCSFFQDRLSGFQGTAAADPKMNRTLVTKLRSSCDAANSNNPDPTAFLDQNTNNLFDNKFYSEILSHRGVLQIDQELALDQSTVPLVSKFASNPIEFRQMFGNAMIKLGNLQVLVGNAGQIRKNCRAFNPVRPQQPIKPKPIGQGQQPKPKPKPKQGQKPKPKPKKQKPIKRGKKDKPINGGRKQNPKKF</sequence>
<comment type="caution">
    <text evidence="1">The sequence shown here is derived from an EMBL/GenBank/DDBJ whole genome shotgun (WGS) entry which is preliminary data.</text>
</comment>